<dbReference type="EMBL" id="QOZG01000003">
    <property type="protein sequence ID" value="RCS24442.1"/>
    <property type="molecule type" value="Genomic_DNA"/>
</dbReference>
<gene>
    <name evidence="1" type="ORF">DUT91_09235</name>
</gene>
<dbReference type="PANTHER" id="PTHR42280">
    <property type="entry name" value="CITG FAMILY PROTEIN"/>
    <property type="match status" value="1"/>
</dbReference>
<keyword evidence="2" id="KW-1185">Reference proteome</keyword>
<dbReference type="GO" id="GO:0046917">
    <property type="term" value="F:triphosphoribosyl-dephospho-CoA synthase activity"/>
    <property type="evidence" value="ECO:0007669"/>
    <property type="project" value="InterPro"/>
</dbReference>
<dbReference type="GO" id="GO:0005524">
    <property type="term" value="F:ATP binding"/>
    <property type="evidence" value="ECO:0007669"/>
    <property type="project" value="InterPro"/>
</dbReference>
<dbReference type="Proteomes" id="UP000253420">
    <property type="component" value="Unassembled WGS sequence"/>
</dbReference>
<accession>A0A368K7T5</accession>
<reference evidence="1 2" key="1">
    <citation type="submission" date="2018-07" db="EMBL/GenBank/DDBJ databases">
        <title>The draft genome of Phyllobacterium salinisoli.</title>
        <authorList>
            <person name="Liu L."/>
            <person name="Li L."/>
            <person name="Zhang X."/>
            <person name="Liang L."/>
        </authorList>
    </citation>
    <scope>NUCLEOTIDE SEQUENCE [LARGE SCALE GENOMIC DNA]</scope>
    <source>
        <strain evidence="1 2">LLAN61</strain>
    </source>
</reference>
<dbReference type="AlphaFoldDB" id="A0A368K7T5"/>
<evidence type="ECO:0000313" key="2">
    <source>
        <dbReference type="Proteomes" id="UP000253420"/>
    </source>
</evidence>
<dbReference type="Pfam" id="PF01874">
    <property type="entry name" value="CitG"/>
    <property type="match status" value="1"/>
</dbReference>
<dbReference type="OrthoDB" id="8525901at2"/>
<protein>
    <submittedName>
        <fullName evidence="1">Triphosphoribosyl-dephospho-CoA synthase</fullName>
    </submittedName>
</protein>
<comment type="caution">
    <text evidence="1">The sequence shown here is derived from an EMBL/GenBank/DDBJ whole genome shotgun (WGS) entry which is preliminary data.</text>
</comment>
<evidence type="ECO:0000313" key="1">
    <source>
        <dbReference type="EMBL" id="RCS24442.1"/>
    </source>
</evidence>
<proteinExistence type="predicted"/>
<name>A0A368K7T5_9HYPH</name>
<organism evidence="1 2">
    <name type="scientific">Phyllobacterium salinisoli</name>
    <dbReference type="NCBI Taxonomy" id="1899321"/>
    <lineage>
        <taxon>Bacteria</taxon>
        <taxon>Pseudomonadati</taxon>
        <taxon>Pseudomonadota</taxon>
        <taxon>Alphaproteobacteria</taxon>
        <taxon>Hyphomicrobiales</taxon>
        <taxon>Phyllobacteriaceae</taxon>
        <taxon>Phyllobacterium</taxon>
    </lineage>
</organism>
<sequence>MRKAGGVTPTRDQIRHAYIAACLGEIQALKPGNVHRFADGHRMTATQFLDSAEISADPLTDPALRVGRRIRDAVAMTRERVGTNTNLGILLLCAPLAKAAEKPGRDLRRNVAQVLDTLDRDDARDVFAAIRLAQPGGLGSAEKHDVSEEPEVGLLEAMQEAAHRDMIARQYVTGFADIFDIGLSAHATALARDEKDMWPIVFVYLDFLSRFPDSHVARKHGAAVAEQIRAEAETIRESAAEMRDGTEREKLLLAFDKKLKADGINPGTSADLTVATLFAHGIINLVLHNRGVNG</sequence>
<dbReference type="PANTHER" id="PTHR42280:SF1">
    <property type="entry name" value="CITG FAMILY PROTEIN"/>
    <property type="match status" value="1"/>
</dbReference>
<dbReference type="Gene3D" id="1.10.4200.10">
    <property type="entry name" value="Triphosphoribosyl-dephospho-CoA protein"/>
    <property type="match status" value="1"/>
</dbReference>
<dbReference type="InterPro" id="IPR002736">
    <property type="entry name" value="CitG"/>
</dbReference>